<dbReference type="Pfam" id="PF02012">
    <property type="entry name" value="BNR"/>
    <property type="match status" value="1"/>
</dbReference>
<dbReference type="EMBL" id="AWSA01000013">
    <property type="protein sequence ID" value="EWT02214.1"/>
    <property type="molecule type" value="Genomic_DNA"/>
</dbReference>
<evidence type="ECO:0008006" key="3">
    <source>
        <dbReference type="Google" id="ProtNLM"/>
    </source>
</evidence>
<dbReference type="InterPro" id="IPR002860">
    <property type="entry name" value="BNR_rpt"/>
</dbReference>
<name>W9GEB2_9MICO</name>
<dbReference type="Gene3D" id="2.120.10.10">
    <property type="match status" value="1"/>
</dbReference>
<dbReference type="eggNOG" id="COG4409">
    <property type="taxonomic scope" value="Bacteria"/>
</dbReference>
<reference evidence="1 2" key="1">
    <citation type="submission" date="2013-08" db="EMBL/GenBank/DDBJ databases">
        <title>Intrasporangium oryzae NRRL B-24470.</title>
        <authorList>
            <person name="Liu H."/>
            <person name="Wang G."/>
        </authorList>
    </citation>
    <scope>NUCLEOTIDE SEQUENCE [LARGE SCALE GENOMIC DNA]</scope>
    <source>
        <strain evidence="1 2">NRRL B-24470</strain>
    </source>
</reference>
<gene>
    <name evidence="1" type="ORF">N865_00385</name>
</gene>
<comment type="caution">
    <text evidence="1">The sequence shown here is derived from an EMBL/GenBank/DDBJ whole genome shotgun (WGS) entry which is preliminary data.</text>
</comment>
<evidence type="ECO:0000313" key="1">
    <source>
        <dbReference type="EMBL" id="EWT02214.1"/>
    </source>
</evidence>
<dbReference type="InterPro" id="IPR036278">
    <property type="entry name" value="Sialidase_sf"/>
</dbReference>
<dbReference type="SUPFAM" id="SSF50939">
    <property type="entry name" value="Sialidases"/>
    <property type="match status" value="1"/>
</dbReference>
<proteinExistence type="predicted"/>
<dbReference type="AlphaFoldDB" id="W9GEB2"/>
<protein>
    <recommendedName>
        <fullName evidence="3">Exo-alpha-sialidase</fullName>
    </recommendedName>
</protein>
<dbReference type="STRING" id="1386089.N865_00385"/>
<evidence type="ECO:0000313" key="2">
    <source>
        <dbReference type="Proteomes" id="UP000019489"/>
    </source>
</evidence>
<sequence length="410" mass="43824">MSPSVASTVVSNGFVTNDLNRDAETDIAINPVNPANLIAAWGDSGAKSCGVGYSMDGGQTWQVSWIHGLNAAEGNPDFAFAGDPSVGFLNDGTAVVACDAWGPGLAPSALYTSRSTDGGQTWEPAVELARGKKVGHLHDHPMLTIDRYGDRVLLAYTVFLGTKNSYARSYALVSADGGLTYQGPYEIAADYRADAPWRFDVSLAGAPDGTIYATAGIWNDISIYSEQAVVVSQLRPGEARFTRSVKVRDLVPAPETLPNELWRTSMQASIGVEADGTVDLMTGDYATGNLDIYLAKSTDHGESFPSQTNLTNDEADQVMPWMSVAPNGRIDVVYYDYTRSTATLDAVYGQIPPGGSTMTRQVVDASIPQGSFMGDYLGIDSTDAQVALSWTAGRRPYDDWLEIKAASLLP</sequence>
<accession>W9GEB2</accession>
<dbReference type="Proteomes" id="UP000019489">
    <property type="component" value="Unassembled WGS sequence"/>
</dbReference>
<organism evidence="1 2">
    <name type="scientific">Intrasporangium oryzae NRRL B-24470</name>
    <dbReference type="NCBI Taxonomy" id="1386089"/>
    <lineage>
        <taxon>Bacteria</taxon>
        <taxon>Bacillati</taxon>
        <taxon>Actinomycetota</taxon>
        <taxon>Actinomycetes</taxon>
        <taxon>Micrococcales</taxon>
        <taxon>Intrasporangiaceae</taxon>
        <taxon>Intrasporangium</taxon>
    </lineage>
</organism>
<keyword evidence="2" id="KW-1185">Reference proteome</keyword>
<dbReference type="CDD" id="cd15482">
    <property type="entry name" value="Sialidase_non-viral"/>
    <property type="match status" value="1"/>
</dbReference>